<dbReference type="Ensembl" id="ENSECAT00000148285.1">
    <property type="protein sequence ID" value="ENSECAP00000083856.1"/>
    <property type="gene ID" value="ENSECAG00000056853.1"/>
</dbReference>
<name>A0A9L0TC31_HORSE</name>
<evidence type="ECO:0000313" key="3">
    <source>
        <dbReference type="Proteomes" id="UP000002281"/>
    </source>
</evidence>
<evidence type="ECO:0000313" key="2">
    <source>
        <dbReference type="Ensembl" id="ENSECAP00000083856.1"/>
    </source>
</evidence>
<proteinExistence type="predicted"/>
<keyword evidence="1" id="KW-0472">Membrane</keyword>
<keyword evidence="3" id="KW-1185">Reference proteome</keyword>
<reference evidence="2 3" key="1">
    <citation type="journal article" date="2009" name="Science">
        <title>Genome sequence, comparative analysis, and population genetics of the domestic horse.</title>
        <authorList>
            <consortium name="Broad Institute Genome Sequencing Platform"/>
            <consortium name="Broad Institute Whole Genome Assembly Team"/>
            <person name="Wade C.M."/>
            <person name="Giulotto E."/>
            <person name="Sigurdsson S."/>
            <person name="Zoli M."/>
            <person name="Gnerre S."/>
            <person name="Imsland F."/>
            <person name="Lear T.L."/>
            <person name="Adelson D.L."/>
            <person name="Bailey E."/>
            <person name="Bellone R.R."/>
            <person name="Bloecker H."/>
            <person name="Distl O."/>
            <person name="Edgar R.C."/>
            <person name="Garber M."/>
            <person name="Leeb T."/>
            <person name="Mauceli E."/>
            <person name="MacLeod J.N."/>
            <person name="Penedo M.C.T."/>
            <person name="Raison J.M."/>
            <person name="Sharpe T."/>
            <person name="Vogel J."/>
            <person name="Andersson L."/>
            <person name="Antczak D.F."/>
            <person name="Biagi T."/>
            <person name="Binns M.M."/>
            <person name="Chowdhary B.P."/>
            <person name="Coleman S.J."/>
            <person name="Della Valle G."/>
            <person name="Fryc S."/>
            <person name="Guerin G."/>
            <person name="Hasegawa T."/>
            <person name="Hill E.W."/>
            <person name="Jurka J."/>
            <person name="Kiialainen A."/>
            <person name="Lindgren G."/>
            <person name="Liu J."/>
            <person name="Magnani E."/>
            <person name="Mickelson J.R."/>
            <person name="Murray J."/>
            <person name="Nergadze S.G."/>
            <person name="Onofrio R."/>
            <person name="Pedroni S."/>
            <person name="Piras M.F."/>
            <person name="Raudsepp T."/>
            <person name="Rocchi M."/>
            <person name="Roeed K.H."/>
            <person name="Ryder O.A."/>
            <person name="Searle S."/>
            <person name="Skow L."/>
            <person name="Swinburne J.E."/>
            <person name="Syvaenen A.C."/>
            <person name="Tozaki T."/>
            <person name="Valberg S.J."/>
            <person name="Vaudin M."/>
            <person name="White J.R."/>
            <person name="Zody M.C."/>
            <person name="Lander E.S."/>
            <person name="Lindblad-Toh K."/>
        </authorList>
    </citation>
    <scope>NUCLEOTIDE SEQUENCE [LARGE SCALE GENOMIC DNA]</scope>
    <source>
        <strain evidence="2 3">Thoroughbred</strain>
    </source>
</reference>
<reference evidence="2" key="2">
    <citation type="submission" date="2025-08" db="UniProtKB">
        <authorList>
            <consortium name="Ensembl"/>
        </authorList>
    </citation>
    <scope>IDENTIFICATION</scope>
    <source>
        <strain evidence="2">Thoroughbred</strain>
    </source>
</reference>
<sequence>MDILTMLILPIPEHRISFHFFVTSSISFNSVLQILVRTPKSFTSLVKFIPRYFILLVAIVNGIVFLVSLSATSLLVYRNATDSCTLILYPVT</sequence>
<keyword evidence="1" id="KW-0812">Transmembrane</keyword>
<accession>A0A9L0TC31</accession>
<keyword evidence="1" id="KW-1133">Transmembrane helix</keyword>
<dbReference type="Proteomes" id="UP000002281">
    <property type="component" value="Chromosome 22"/>
</dbReference>
<reference evidence="2" key="3">
    <citation type="submission" date="2025-09" db="UniProtKB">
        <authorList>
            <consortium name="Ensembl"/>
        </authorList>
    </citation>
    <scope>IDENTIFICATION</scope>
    <source>
        <strain evidence="2">Thoroughbred</strain>
    </source>
</reference>
<protein>
    <submittedName>
        <fullName evidence="2">Uncharacterized protein</fullName>
    </submittedName>
</protein>
<dbReference type="GeneTree" id="ENSGT01150000287054"/>
<feature type="transmembrane region" description="Helical" evidence="1">
    <location>
        <begin position="48"/>
        <end position="69"/>
    </location>
</feature>
<evidence type="ECO:0000256" key="1">
    <source>
        <dbReference type="SAM" id="Phobius"/>
    </source>
</evidence>
<dbReference type="AlphaFoldDB" id="A0A9L0TC31"/>
<feature type="transmembrane region" description="Helical" evidence="1">
    <location>
        <begin position="16"/>
        <end position="36"/>
    </location>
</feature>
<organism evidence="2 3">
    <name type="scientific">Equus caballus</name>
    <name type="common">Horse</name>
    <dbReference type="NCBI Taxonomy" id="9796"/>
    <lineage>
        <taxon>Eukaryota</taxon>
        <taxon>Metazoa</taxon>
        <taxon>Chordata</taxon>
        <taxon>Craniata</taxon>
        <taxon>Vertebrata</taxon>
        <taxon>Euteleostomi</taxon>
        <taxon>Mammalia</taxon>
        <taxon>Eutheria</taxon>
        <taxon>Laurasiatheria</taxon>
        <taxon>Perissodactyla</taxon>
        <taxon>Equidae</taxon>
        <taxon>Equus</taxon>
    </lineage>
</organism>